<accession>A0ABP0MKZ1</accession>
<comment type="caution">
    <text evidence="1">The sequence shown here is derived from an EMBL/GenBank/DDBJ whole genome shotgun (WGS) entry which is preliminary data.</text>
</comment>
<dbReference type="Proteomes" id="UP001642484">
    <property type="component" value="Unassembled WGS sequence"/>
</dbReference>
<feature type="non-terminal residue" evidence="1">
    <location>
        <position position="1"/>
    </location>
</feature>
<feature type="non-terminal residue" evidence="1">
    <location>
        <position position="50"/>
    </location>
</feature>
<gene>
    <name evidence="1" type="ORF">CCMP2556_LOCUS26346</name>
</gene>
<name>A0ABP0MKZ1_9DINO</name>
<organism evidence="1 2">
    <name type="scientific">Durusdinium trenchii</name>
    <dbReference type="NCBI Taxonomy" id="1381693"/>
    <lineage>
        <taxon>Eukaryota</taxon>
        <taxon>Sar</taxon>
        <taxon>Alveolata</taxon>
        <taxon>Dinophyceae</taxon>
        <taxon>Suessiales</taxon>
        <taxon>Symbiodiniaceae</taxon>
        <taxon>Durusdinium</taxon>
    </lineage>
</organism>
<dbReference type="EMBL" id="CAXAMN010018247">
    <property type="protein sequence ID" value="CAK9052136.1"/>
    <property type="molecule type" value="Genomic_DNA"/>
</dbReference>
<keyword evidence="2" id="KW-1185">Reference proteome</keyword>
<evidence type="ECO:0000313" key="2">
    <source>
        <dbReference type="Proteomes" id="UP001642484"/>
    </source>
</evidence>
<proteinExistence type="predicted"/>
<reference evidence="1 2" key="1">
    <citation type="submission" date="2024-02" db="EMBL/GenBank/DDBJ databases">
        <authorList>
            <person name="Chen Y."/>
            <person name="Shah S."/>
            <person name="Dougan E. K."/>
            <person name="Thang M."/>
            <person name="Chan C."/>
        </authorList>
    </citation>
    <scope>NUCLEOTIDE SEQUENCE [LARGE SCALE GENOMIC DNA]</scope>
</reference>
<protein>
    <submittedName>
        <fullName evidence="1">Uncharacterized protein</fullName>
    </submittedName>
</protein>
<evidence type="ECO:0000313" key="1">
    <source>
        <dbReference type="EMBL" id="CAK9052136.1"/>
    </source>
</evidence>
<sequence>TFEDFLTEEHIYHVEETSEDQGSPMPVKRWKTLISNSQTQLNKLHAYVDN</sequence>